<dbReference type="AlphaFoldDB" id="A0AAP9CKE0"/>
<evidence type="ECO:0000313" key="2">
    <source>
        <dbReference type="Proteomes" id="UP000295797"/>
    </source>
</evidence>
<protein>
    <submittedName>
        <fullName evidence="1">Uncharacterized protein</fullName>
    </submittedName>
</protein>
<dbReference type="Proteomes" id="UP000295797">
    <property type="component" value="Chromosome"/>
</dbReference>
<reference evidence="1 2" key="1">
    <citation type="submission" date="2019-03" db="EMBL/GenBank/DDBJ databases">
        <title>Complete genome sequence of the plant growth promoting strain Pseudomonas fluorescens LBUM677.</title>
        <authorList>
            <person name="Novinscak A."/>
            <person name="Joly D."/>
            <person name="Filion M."/>
        </authorList>
    </citation>
    <scope>NUCLEOTIDE SEQUENCE [LARGE SCALE GENOMIC DNA]</scope>
    <source>
        <strain evidence="1 2">LBUM677</strain>
    </source>
</reference>
<evidence type="ECO:0000313" key="1">
    <source>
        <dbReference type="EMBL" id="QBX43213.1"/>
    </source>
</evidence>
<name>A0AAP9CKE0_PSEFL</name>
<proteinExistence type="predicted"/>
<organism evidence="1 2">
    <name type="scientific">Pseudomonas fluorescens</name>
    <dbReference type="NCBI Taxonomy" id="294"/>
    <lineage>
        <taxon>Bacteria</taxon>
        <taxon>Pseudomonadati</taxon>
        <taxon>Pseudomonadota</taxon>
        <taxon>Gammaproteobacteria</taxon>
        <taxon>Pseudomonadales</taxon>
        <taxon>Pseudomonadaceae</taxon>
        <taxon>Pseudomonas</taxon>
    </lineage>
</organism>
<sequence length="61" mass="6522">MMLCEFMESPAVWLLTPSRASPLPQGYAFQCGSGLAREGALKAGSLIPDEIRSSAHAILIM</sequence>
<gene>
    <name evidence="1" type="ORF">E4T63_22525</name>
</gene>
<dbReference type="EMBL" id="CP038438">
    <property type="protein sequence ID" value="QBX43213.1"/>
    <property type="molecule type" value="Genomic_DNA"/>
</dbReference>
<accession>A0AAP9CKE0</accession>